<feature type="signal peptide" evidence="1">
    <location>
        <begin position="1"/>
        <end position="16"/>
    </location>
</feature>
<dbReference type="EMBL" id="JAGMUU010000006">
    <property type="protein sequence ID" value="KAH7150172.1"/>
    <property type="molecule type" value="Genomic_DNA"/>
</dbReference>
<protein>
    <recommendedName>
        <fullName evidence="4">Secreted protein</fullName>
    </recommendedName>
</protein>
<sequence>MFLIVLVLAGFPHLSPMLFQRFVSVPSPPHVFFHLASDLTCQSLQSENDSSATDKSCSFTAVSIVGRPWPR</sequence>
<organism evidence="2 3">
    <name type="scientific">Dactylonectria estremocensis</name>
    <dbReference type="NCBI Taxonomy" id="1079267"/>
    <lineage>
        <taxon>Eukaryota</taxon>
        <taxon>Fungi</taxon>
        <taxon>Dikarya</taxon>
        <taxon>Ascomycota</taxon>
        <taxon>Pezizomycotina</taxon>
        <taxon>Sordariomycetes</taxon>
        <taxon>Hypocreomycetidae</taxon>
        <taxon>Hypocreales</taxon>
        <taxon>Nectriaceae</taxon>
        <taxon>Dactylonectria</taxon>
    </lineage>
</organism>
<keyword evidence="1" id="KW-0732">Signal</keyword>
<evidence type="ECO:0008006" key="4">
    <source>
        <dbReference type="Google" id="ProtNLM"/>
    </source>
</evidence>
<comment type="caution">
    <text evidence="2">The sequence shown here is derived from an EMBL/GenBank/DDBJ whole genome shotgun (WGS) entry which is preliminary data.</text>
</comment>
<proteinExistence type="predicted"/>
<evidence type="ECO:0000313" key="3">
    <source>
        <dbReference type="Proteomes" id="UP000717696"/>
    </source>
</evidence>
<reference evidence="2" key="1">
    <citation type="journal article" date="2021" name="Nat. Commun.">
        <title>Genetic determinants of endophytism in the Arabidopsis root mycobiome.</title>
        <authorList>
            <person name="Mesny F."/>
            <person name="Miyauchi S."/>
            <person name="Thiergart T."/>
            <person name="Pickel B."/>
            <person name="Atanasova L."/>
            <person name="Karlsson M."/>
            <person name="Huettel B."/>
            <person name="Barry K.W."/>
            <person name="Haridas S."/>
            <person name="Chen C."/>
            <person name="Bauer D."/>
            <person name="Andreopoulos W."/>
            <person name="Pangilinan J."/>
            <person name="LaButti K."/>
            <person name="Riley R."/>
            <person name="Lipzen A."/>
            <person name="Clum A."/>
            <person name="Drula E."/>
            <person name="Henrissat B."/>
            <person name="Kohler A."/>
            <person name="Grigoriev I.V."/>
            <person name="Martin F.M."/>
            <person name="Hacquard S."/>
        </authorList>
    </citation>
    <scope>NUCLEOTIDE SEQUENCE</scope>
    <source>
        <strain evidence="2">MPI-CAGE-AT-0021</strain>
    </source>
</reference>
<dbReference type="Proteomes" id="UP000717696">
    <property type="component" value="Unassembled WGS sequence"/>
</dbReference>
<keyword evidence="3" id="KW-1185">Reference proteome</keyword>
<name>A0A9P9F320_9HYPO</name>
<accession>A0A9P9F320</accession>
<feature type="chain" id="PRO_5040508300" description="Secreted protein" evidence="1">
    <location>
        <begin position="17"/>
        <end position="71"/>
    </location>
</feature>
<evidence type="ECO:0000313" key="2">
    <source>
        <dbReference type="EMBL" id="KAH7150172.1"/>
    </source>
</evidence>
<dbReference type="AlphaFoldDB" id="A0A9P9F320"/>
<evidence type="ECO:0000256" key="1">
    <source>
        <dbReference type="SAM" id="SignalP"/>
    </source>
</evidence>
<gene>
    <name evidence="2" type="ORF">B0J13DRAFT_549659</name>
</gene>